<dbReference type="AlphaFoldDB" id="A0A7X6LCD0"/>
<protein>
    <submittedName>
        <fullName evidence="1">DUF4062 domain-containing protein</fullName>
    </submittedName>
</protein>
<comment type="caution">
    <text evidence="1">The sequence shown here is derived from an EMBL/GenBank/DDBJ whole genome shotgun (WGS) entry which is preliminary data.</text>
</comment>
<dbReference type="EMBL" id="JAAXOS010000035">
    <property type="protein sequence ID" value="NKY31427.1"/>
    <property type="molecule type" value="Genomic_DNA"/>
</dbReference>
<organism evidence="1 2">
    <name type="scientific">Nocardia gamkensis</name>
    <dbReference type="NCBI Taxonomy" id="352869"/>
    <lineage>
        <taxon>Bacteria</taxon>
        <taxon>Bacillati</taxon>
        <taxon>Actinomycetota</taxon>
        <taxon>Actinomycetes</taxon>
        <taxon>Mycobacteriales</taxon>
        <taxon>Nocardiaceae</taxon>
        <taxon>Nocardia</taxon>
    </lineage>
</organism>
<evidence type="ECO:0000313" key="1">
    <source>
        <dbReference type="EMBL" id="NKY31427.1"/>
    </source>
</evidence>
<proteinExistence type="predicted"/>
<reference evidence="1 2" key="1">
    <citation type="submission" date="2020-04" db="EMBL/GenBank/DDBJ databases">
        <title>MicrobeNet Type strains.</title>
        <authorList>
            <person name="Nicholson A.C."/>
        </authorList>
    </citation>
    <scope>NUCLEOTIDE SEQUENCE [LARGE SCALE GENOMIC DNA]</scope>
    <source>
        <strain evidence="1 2">DSM 44956</strain>
    </source>
</reference>
<dbReference type="Proteomes" id="UP000540698">
    <property type="component" value="Unassembled WGS sequence"/>
</dbReference>
<gene>
    <name evidence="1" type="ORF">HGB38_35370</name>
</gene>
<name>A0A7X6LCD0_9NOCA</name>
<accession>A0A7X6LCD0</accession>
<evidence type="ECO:0000313" key="2">
    <source>
        <dbReference type="Proteomes" id="UP000540698"/>
    </source>
</evidence>
<dbReference type="RefSeq" id="WP_062978043.1">
    <property type="nucleotide sequence ID" value="NZ_JAAXOS010000035.1"/>
</dbReference>
<sequence length="394" mass="43538">MPQHFRIFVASPSDVRDERQAIFEIAARVPYDPVLRGKVTLEIVAWDGPYGSIPLLATVDPQTAVSAGLPLPSECDVVVVVIHSRLGTPLPSKYAKDGGNRPVTGTEWEYEDAIRAHHASGTPEVLVYRREGPVSFDLDSTTDASIVMQAHRQIQAVEEFFSRLEAERRGYNRYKSVADFAASFAEHLKAIVRARLDNPTPVRSRVLAALADGNDDVPNSELIGFAATILEEPHLRIMAVDRLSERVVSAEQADIVQLRELAQQLMTTRHDELGEAGIKLAKRLVTDGKAPIAFLRSAATNPKWRVKSATVAITRGFDDTAVIDVYEGIGKALSYWRPVQTISEHLCEMAERLDDTDRARAIHILQTLLSNPRQSANQQTRLREAIAQLGGQPT</sequence>
<keyword evidence="2" id="KW-1185">Reference proteome</keyword>